<keyword evidence="8" id="KW-0560">Oxidoreductase</keyword>
<dbReference type="InterPro" id="IPR002328">
    <property type="entry name" value="ADH_Zn_CS"/>
</dbReference>
<dbReference type="PROSITE" id="PS00059">
    <property type="entry name" value="ADH_ZINC"/>
    <property type="match status" value="1"/>
</dbReference>
<dbReference type="OrthoDB" id="1879366at2759"/>
<dbReference type="InterPro" id="IPR036291">
    <property type="entry name" value="NAD(P)-bd_dom_sf"/>
</dbReference>
<evidence type="ECO:0000313" key="14">
    <source>
        <dbReference type="EMBL" id="CEH11981.1"/>
    </source>
</evidence>
<evidence type="ECO:0000256" key="2">
    <source>
        <dbReference type="ARBA" id="ARBA00008072"/>
    </source>
</evidence>
<dbReference type="CDD" id="cd05283">
    <property type="entry name" value="CAD1"/>
    <property type="match status" value="1"/>
</dbReference>
<name>A0A0P1B7T3_9BASI</name>
<dbReference type="InterPro" id="IPR020843">
    <property type="entry name" value="ER"/>
</dbReference>
<dbReference type="AlphaFoldDB" id="A0A0P1B7T3"/>
<dbReference type="Gene3D" id="3.90.180.10">
    <property type="entry name" value="Medium-chain alcohol dehydrogenases, catalytic domain"/>
    <property type="match status" value="1"/>
</dbReference>
<evidence type="ECO:0000256" key="12">
    <source>
        <dbReference type="SAM" id="MobiDB-lite"/>
    </source>
</evidence>
<dbReference type="Pfam" id="PF08240">
    <property type="entry name" value="ADH_N"/>
    <property type="match status" value="1"/>
</dbReference>
<dbReference type="STRING" id="401625.A0A0P1B7T3"/>
<dbReference type="EC" id="1.1.1.2" evidence="9"/>
<accession>A0A0P1B7T3</accession>
<keyword evidence="15" id="KW-1185">Reference proteome</keyword>
<evidence type="ECO:0000256" key="4">
    <source>
        <dbReference type="ARBA" id="ARBA00022553"/>
    </source>
</evidence>
<evidence type="ECO:0000256" key="8">
    <source>
        <dbReference type="ARBA" id="ARBA00023002"/>
    </source>
</evidence>
<evidence type="ECO:0000256" key="10">
    <source>
        <dbReference type="ARBA" id="ARBA00050997"/>
    </source>
</evidence>
<proteinExistence type="inferred from homology"/>
<feature type="region of interest" description="Disordered" evidence="12">
    <location>
        <begin position="994"/>
        <end position="1019"/>
    </location>
</feature>
<comment type="catalytic activity">
    <reaction evidence="10">
        <text>a primary alcohol + NADP(+) = an aldehyde + NADPH + H(+)</text>
        <dbReference type="Rhea" id="RHEA:15937"/>
        <dbReference type="ChEBI" id="CHEBI:15378"/>
        <dbReference type="ChEBI" id="CHEBI:15734"/>
        <dbReference type="ChEBI" id="CHEBI:17478"/>
        <dbReference type="ChEBI" id="CHEBI:57783"/>
        <dbReference type="ChEBI" id="CHEBI:58349"/>
        <dbReference type="EC" id="1.1.1.2"/>
    </reaction>
    <physiologicalReaction direction="left-to-right" evidence="10">
        <dbReference type="Rhea" id="RHEA:15938"/>
    </physiologicalReaction>
    <physiologicalReaction direction="right-to-left" evidence="10">
        <dbReference type="Rhea" id="RHEA:15939"/>
    </physiologicalReaction>
</comment>
<evidence type="ECO:0000256" key="9">
    <source>
        <dbReference type="ARBA" id="ARBA00024074"/>
    </source>
</evidence>
<comment type="subunit">
    <text evidence="3">Homodimer.</text>
</comment>
<evidence type="ECO:0000256" key="3">
    <source>
        <dbReference type="ARBA" id="ARBA00011738"/>
    </source>
</evidence>
<dbReference type="InterPro" id="IPR047109">
    <property type="entry name" value="CAD-like"/>
</dbReference>
<reference evidence="14 15" key="1">
    <citation type="submission" date="2014-09" db="EMBL/GenBank/DDBJ databases">
        <authorList>
            <person name="Magalhaes I.L.F."/>
            <person name="Oliveira U."/>
            <person name="Santos F.R."/>
            <person name="Vidigal T.H.D.A."/>
            <person name="Brescovit A.D."/>
            <person name="Santos A.J."/>
        </authorList>
    </citation>
    <scope>NUCLEOTIDE SEQUENCE [LARGE SCALE GENOMIC DNA]</scope>
</reference>
<dbReference type="Proteomes" id="UP000054845">
    <property type="component" value="Unassembled WGS sequence"/>
</dbReference>
<feature type="region of interest" description="Disordered" evidence="12">
    <location>
        <begin position="1196"/>
        <end position="1218"/>
    </location>
</feature>
<protein>
    <recommendedName>
        <fullName evidence="9">alcohol dehydrogenase (NADP(+))</fullName>
        <ecNumber evidence="9">1.1.1.2</ecNumber>
    </recommendedName>
</protein>
<dbReference type="FunFam" id="3.40.50.720:FF:000158">
    <property type="entry name" value="Zinc-binding alcohol dehydrogenase"/>
    <property type="match status" value="1"/>
</dbReference>
<dbReference type="Pfam" id="PF00107">
    <property type="entry name" value="ADH_zinc_N"/>
    <property type="match status" value="1"/>
</dbReference>
<dbReference type="SUPFAM" id="SSF50129">
    <property type="entry name" value="GroES-like"/>
    <property type="match status" value="1"/>
</dbReference>
<evidence type="ECO:0000313" key="15">
    <source>
        <dbReference type="Proteomes" id="UP000054845"/>
    </source>
</evidence>
<dbReference type="Gene3D" id="3.40.50.720">
    <property type="entry name" value="NAD(P)-binding Rossmann-like Domain"/>
    <property type="match status" value="1"/>
</dbReference>
<evidence type="ECO:0000256" key="1">
    <source>
        <dbReference type="ARBA" id="ARBA00001947"/>
    </source>
</evidence>
<evidence type="ECO:0000256" key="5">
    <source>
        <dbReference type="ARBA" id="ARBA00022723"/>
    </source>
</evidence>
<feature type="domain" description="Enoyl reductase (ER)" evidence="13">
    <location>
        <begin position="8"/>
        <end position="357"/>
    </location>
</feature>
<feature type="region of interest" description="Disordered" evidence="12">
    <location>
        <begin position="368"/>
        <end position="416"/>
    </location>
</feature>
<dbReference type="GO" id="GO:0008270">
    <property type="term" value="F:zinc ion binding"/>
    <property type="evidence" value="ECO:0007669"/>
    <property type="project" value="InterPro"/>
</dbReference>
<evidence type="ECO:0000259" key="13">
    <source>
        <dbReference type="SMART" id="SM00829"/>
    </source>
</evidence>
<dbReference type="EMBL" id="CCYA01000089">
    <property type="protein sequence ID" value="CEH11981.1"/>
    <property type="molecule type" value="Genomic_DNA"/>
</dbReference>
<comment type="similarity">
    <text evidence="2 11">Belongs to the zinc-containing alcohol dehydrogenase family.</text>
</comment>
<keyword evidence="7" id="KW-0521">NADP</keyword>
<keyword evidence="5 11" id="KW-0479">Metal-binding</keyword>
<keyword evidence="4" id="KW-0597">Phosphoprotein</keyword>
<dbReference type="InterPro" id="IPR011032">
    <property type="entry name" value="GroES-like_sf"/>
</dbReference>
<feature type="compositionally biased region" description="Basic and acidic residues" evidence="12">
    <location>
        <begin position="1000"/>
        <end position="1018"/>
    </location>
</feature>
<evidence type="ECO:0000256" key="6">
    <source>
        <dbReference type="ARBA" id="ARBA00022833"/>
    </source>
</evidence>
<dbReference type="GO" id="GO:0006066">
    <property type="term" value="P:alcohol metabolic process"/>
    <property type="evidence" value="ECO:0007669"/>
    <property type="project" value="UniProtKB-ARBA"/>
</dbReference>
<keyword evidence="6 11" id="KW-0862">Zinc</keyword>
<dbReference type="InterPro" id="IPR013154">
    <property type="entry name" value="ADH-like_N"/>
</dbReference>
<dbReference type="GO" id="GO:0008106">
    <property type="term" value="F:alcohol dehydrogenase (NADP+) activity"/>
    <property type="evidence" value="ECO:0007669"/>
    <property type="project" value="UniProtKB-EC"/>
</dbReference>
<dbReference type="SUPFAM" id="SSF51735">
    <property type="entry name" value="NAD(P)-binding Rossmann-fold domains"/>
    <property type="match status" value="1"/>
</dbReference>
<evidence type="ECO:0000256" key="11">
    <source>
        <dbReference type="RuleBase" id="RU361277"/>
    </source>
</evidence>
<dbReference type="PANTHER" id="PTHR42683">
    <property type="entry name" value="ALDEHYDE REDUCTASE"/>
    <property type="match status" value="1"/>
</dbReference>
<dbReference type="SMART" id="SM00829">
    <property type="entry name" value="PKS_ER"/>
    <property type="match status" value="1"/>
</dbReference>
<dbReference type="InterPro" id="IPR013149">
    <property type="entry name" value="ADH-like_C"/>
</dbReference>
<comment type="cofactor">
    <cofactor evidence="1 11">
        <name>Zn(2+)</name>
        <dbReference type="ChEBI" id="CHEBI:29105"/>
    </cofactor>
</comment>
<feature type="compositionally biased region" description="Basic and acidic residues" evidence="12">
    <location>
        <begin position="374"/>
        <end position="395"/>
    </location>
</feature>
<sequence>MSQAQGYAIHDPAKWTDFKVESFDLKPETEDDVTLRITACGVCGSDVHTITGGWGEFNTPFVIPGHEIIGVATSVGKNVPAGIKVGDRVGVGAQVGSCGSCFPCKEGDEQYCVGDDKSGMGVIDTYNAKYPDGAVAQGGYSSAIRAHHQFVFPIPDQIVDEDAASMLCGGLTVYSPLLRNGAGPGKKVAVVGLGGLGHYAVLFAAAMGAEVTVISHSPKKKEDALKMGAKDFIATGEQKNWYERFGRNEKPFDLIISTASSNAIDVPATLSTLSVHGKLIFVGMPEEPIKAMRIQAFAGNGAFFGSSHIGSKTEALSMLKLAAEKHIKPWIEVMPMSQCSLAVKRVHENDIRYRFVLQQDLVKHESNEPKACARRVEIHQSRVPPRRDAKKDARPFKSSPSSKTKGKKASRREATRGDAMRRAVCFAPSRIASIAPDHFHLVFYAHFFFLPFPHPHPPSLSTPFLQVCTILVMRDEPPEVELSLANLQEELAIHLCSNLCLLPIQLRTHPIKLGPLTTPYELGIRCIPDEEYAWAAIVKSEKLSLQRCDLTLFKRRLKQDDVRSSPNVGLESLEEEERGDSDILRFWTERMQRMPVMMPFSAAPPARDGDVEATLQKYANLLDSDMTPFRLSDEAQRALCASSLLPEMSKMRLLGIQLSTSKAQVMHVKKLFAFQDSPKQSLLDPLELSGALDEDGEVKERCLSPPLVQPAISRCSPRVSISSSTPLSLGPTQGASVNIQDILNAGMSSAPLDVASPSIFLPDLERWPELEMLDEQCHGSADGTTSNESALAVHGSRLPLQAPMHDPRELASDSTLDLDEIMQPVLEKPMLPVSSSIASKDHAEKSSLTEQVEKKTGVKMARFDICEPVSSDSAVHLPSALDMLKEEELENPLGTFRSGKNDAQRDGLQIEPLRGLHGLTIELSTRNLARGEPAASRTDMLKELGKEMMDLSREDEAYFARALERCGKRSLSSSSRMMELQLLEEESDEIMDASSLEEEQFARQEHDEHDEARRRASADEVQAPFDTLAQHVLQAEHFDVDASSWEEEQFGRQEHDEHDEAARRRASADEMQAPFDTLAQHVLQAEHFDVDASSSLEEEQFTRQEHDEHDEHDDAARWRASADEVQAPFDTLAQHVSQAEDFDVDAVGMECVREDQDFDFAFDRHPDMRRNLDMHHGAHGLYEDEQQAFVNSMEIQDGGAEGSCGGSAAEEQEQDEEVQCLSRGAMELAKHFLRPSQDPEKGWARIDLVRRAESV</sequence>
<evidence type="ECO:0000256" key="7">
    <source>
        <dbReference type="ARBA" id="ARBA00022857"/>
    </source>
</evidence>
<organism evidence="14 15">
    <name type="scientific">Ceraceosorus bombacis</name>
    <dbReference type="NCBI Taxonomy" id="401625"/>
    <lineage>
        <taxon>Eukaryota</taxon>
        <taxon>Fungi</taxon>
        <taxon>Dikarya</taxon>
        <taxon>Basidiomycota</taxon>
        <taxon>Ustilaginomycotina</taxon>
        <taxon>Exobasidiomycetes</taxon>
        <taxon>Ceraceosorales</taxon>
        <taxon>Ceraceosoraceae</taxon>
        <taxon>Ceraceosorus</taxon>
    </lineage>
</organism>